<sequence length="311" mass="33849">MNIIFAGTPEFAASHLSALIEAGHNIVAVYTQPDRPSGRGKKLRPSAVKSVAQQHDIDVYQPPTLKSEDALTQLSALNADLMVVVAYGLILPKPVLEAPKFGCINVHGSLLPKWRGAAPIQRALWAGDSKTGVAIMQMDEGLDTGDVLLTKAIEIEPLDTSATLYQKLAELGPQALVECIERLHSIAPIKQNDALATHAKKLSKEEARCDWSLSCEQLARNIRAFNPWPMAWFEHNGAGIKIHSGEAHLGKHDKDLGTVTNYNKSGLDIACSDGILRITRLQLPGKKPQLVSEIVNGNPHLFTVNSKLHHE</sequence>
<dbReference type="InterPro" id="IPR005794">
    <property type="entry name" value="Fmt"/>
</dbReference>
<evidence type="ECO:0000259" key="9">
    <source>
        <dbReference type="Pfam" id="PF00551"/>
    </source>
</evidence>
<reference evidence="12" key="1">
    <citation type="journal article" date="2019" name="Int. J. Syst. Evol. Microbiol.">
        <title>The Global Catalogue of Microorganisms (GCM) 10K type strain sequencing project: providing services to taxonomists for standard genome sequencing and annotation.</title>
        <authorList>
            <consortium name="The Broad Institute Genomics Platform"/>
            <consortium name="The Broad Institute Genome Sequencing Center for Infectious Disease"/>
            <person name="Wu L."/>
            <person name="Ma J."/>
        </authorList>
    </citation>
    <scope>NUCLEOTIDE SEQUENCE [LARGE SCALE GENOMIC DNA]</scope>
    <source>
        <strain evidence="12">KACC 12507</strain>
    </source>
</reference>
<dbReference type="PANTHER" id="PTHR11138">
    <property type="entry name" value="METHIONYL-TRNA FORMYLTRANSFERASE"/>
    <property type="match status" value="1"/>
</dbReference>
<dbReference type="NCBIfam" id="TIGR00460">
    <property type="entry name" value="fmt"/>
    <property type="match status" value="1"/>
</dbReference>
<dbReference type="InterPro" id="IPR036477">
    <property type="entry name" value="Formyl_transf_N_sf"/>
</dbReference>
<evidence type="ECO:0000256" key="8">
    <source>
        <dbReference type="HAMAP-Rule" id="MF_00182"/>
    </source>
</evidence>
<name>A0ABV9LRR5_9ALTE</name>
<keyword evidence="6 8" id="KW-0648">Protein biosynthesis</keyword>
<dbReference type="InterPro" id="IPR044135">
    <property type="entry name" value="Met-tRNA-FMT_C"/>
</dbReference>
<protein>
    <recommendedName>
        <fullName evidence="4 8">Methionyl-tRNA formyltransferase</fullName>
        <ecNumber evidence="3 8">2.1.2.9</ecNumber>
    </recommendedName>
</protein>
<comment type="caution">
    <text evidence="11">The sequence shown here is derived from an EMBL/GenBank/DDBJ whole genome shotgun (WGS) entry which is preliminary data.</text>
</comment>
<evidence type="ECO:0000256" key="4">
    <source>
        <dbReference type="ARBA" id="ARBA00016014"/>
    </source>
</evidence>
<dbReference type="CDD" id="cd08646">
    <property type="entry name" value="FMT_core_Met-tRNA-FMT_N"/>
    <property type="match status" value="1"/>
</dbReference>
<dbReference type="SUPFAM" id="SSF53328">
    <property type="entry name" value="Formyltransferase"/>
    <property type="match status" value="1"/>
</dbReference>
<evidence type="ECO:0000256" key="6">
    <source>
        <dbReference type="ARBA" id="ARBA00022917"/>
    </source>
</evidence>
<gene>
    <name evidence="8 11" type="primary">fmt</name>
    <name evidence="11" type="ORF">ACFO4O_01360</name>
</gene>
<dbReference type="GO" id="GO:0004479">
    <property type="term" value="F:methionyl-tRNA formyltransferase activity"/>
    <property type="evidence" value="ECO:0007669"/>
    <property type="project" value="UniProtKB-EC"/>
</dbReference>
<dbReference type="Gene3D" id="3.40.50.170">
    <property type="entry name" value="Formyl transferase, N-terminal domain"/>
    <property type="match status" value="1"/>
</dbReference>
<dbReference type="PANTHER" id="PTHR11138:SF5">
    <property type="entry name" value="METHIONYL-TRNA FORMYLTRANSFERASE, MITOCHONDRIAL"/>
    <property type="match status" value="1"/>
</dbReference>
<feature type="binding site" evidence="8">
    <location>
        <begin position="109"/>
        <end position="112"/>
    </location>
    <ligand>
        <name>(6S)-5,6,7,8-tetrahydrofolate</name>
        <dbReference type="ChEBI" id="CHEBI:57453"/>
    </ligand>
</feature>
<organism evidence="11 12">
    <name type="scientific">Glaciecola siphonariae</name>
    <dbReference type="NCBI Taxonomy" id="521012"/>
    <lineage>
        <taxon>Bacteria</taxon>
        <taxon>Pseudomonadati</taxon>
        <taxon>Pseudomonadota</taxon>
        <taxon>Gammaproteobacteria</taxon>
        <taxon>Alteromonadales</taxon>
        <taxon>Alteromonadaceae</taxon>
        <taxon>Glaciecola</taxon>
    </lineage>
</organism>
<dbReference type="Gene3D" id="3.10.25.10">
    <property type="entry name" value="Formyl transferase, C-terminal domain"/>
    <property type="match status" value="1"/>
</dbReference>
<dbReference type="InterPro" id="IPR037022">
    <property type="entry name" value="Formyl_trans_C_sf"/>
</dbReference>
<dbReference type="EC" id="2.1.2.9" evidence="3 8"/>
<dbReference type="RefSeq" id="WP_382405459.1">
    <property type="nucleotide sequence ID" value="NZ_JBHSGU010000001.1"/>
</dbReference>
<evidence type="ECO:0000256" key="2">
    <source>
        <dbReference type="ARBA" id="ARBA00010699"/>
    </source>
</evidence>
<dbReference type="InterPro" id="IPR005793">
    <property type="entry name" value="Formyl_trans_C"/>
</dbReference>
<evidence type="ECO:0000313" key="12">
    <source>
        <dbReference type="Proteomes" id="UP001595897"/>
    </source>
</evidence>
<evidence type="ECO:0000256" key="5">
    <source>
        <dbReference type="ARBA" id="ARBA00022679"/>
    </source>
</evidence>
<dbReference type="Pfam" id="PF02911">
    <property type="entry name" value="Formyl_trans_C"/>
    <property type="match status" value="1"/>
</dbReference>
<dbReference type="EMBL" id="JBHSGU010000001">
    <property type="protein sequence ID" value="MFC4698809.1"/>
    <property type="molecule type" value="Genomic_DNA"/>
</dbReference>
<keyword evidence="12" id="KW-1185">Reference proteome</keyword>
<evidence type="ECO:0000313" key="11">
    <source>
        <dbReference type="EMBL" id="MFC4698809.1"/>
    </source>
</evidence>
<dbReference type="InterPro" id="IPR011034">
    <property type="entry name" value="Formyl_transferase-like_C_sf"/>
</dbReference>
<dbReference type="CDD" id="cd08704">
    <property type="entry name" value="Met_tRNA_FMT_C"/>
    <property type="match status" value="1"/>
</dbReference>
<keyword evidence="5 8" id="KW-0808">Transferase</keyword>
<proteinExistence type="inferred from homology"/>
<dbReference type="InterPro" id="IPR002376">
    <property type="entry name" value="Formyl_transf_N"/>
</dbReference>
<evidence type="ECO:0000256" key="7">
    <source>
        <dbReference type="ARBA" id="ARBA00048558"/>
    </source>
</evidence>
<feature type="domain" description="Formyl transferase C-terminal" evidence="10">
    <location>
        <begin position="201"/>
        <end position="298"/>
    </location>
</feature>
<comment type="function">
    <text evidence="1 8">Attaches a formyl group to the free amino group of methionyl-tRNA(fMet). The formyl group appears to play a dual role in the initiator identity of N-formylmethionyl-tRNA by promoting its recognition by IF2 and preventing the misappropriation of this tRNA by the elongation apparatus.</text>
</comment>
<evidence type="ECO:0000256" key="3">
    <source>
        <dbReference type="ARBA" id="ARBA00012261"/>
    </source>
</evidence>
<dbReference type="Pfam" id="PF00551">
    <property type="entry name" value="Formyl_trans_N"/>
    <property type="match status" value="1"/>
</dbReference>
<accession>A0ABV9LRR5</accession>
<comment type="similarity">
    <text evidence="2 8">Belongs to the Fmt family.</text>
</comment>
<dbReference type="Proteomes" id="UP001595897">
    <property type="component" value="Unassembled WGS sequence"/>
</dbReference>
<evidence type="ECO:0000259" key="10">
    <source>
        <dbReference type="Pfam" id="PF02911"/>
    </source>
</evidence>
<dbReference type="InterPro" id="IPR041711">
    <property type="entry name" value="Met-tRNA-FMT_N"/>
</dbReference>
<dbReference type="SUPFAM" id="SSF50486">
    <property type="entry name" value="FMT C-terminal domain-like"/>
    <property type="match status" value="1"/>
</dbReference>
<comment type="catalytic activity">
    <reaction evidence="7 8">
        <text>L-methionyl-tRNA(fMet) + (6R)-10-formyltetrahydrofolate = N-formyl-L-methionyl-tRNA(fMet) + (6S)-5,6,7,8-tetrahydrofolate + H(+)</text>
        <dbReference type="Rhea" id="RHEA:24380"/>
        <dbReference type="Rhea" id="RHEA-COMP:9952"/>
        <dbReference type="Rhea" id="RHEA-COMP:9953"/>
        <dbReference type="ChEBI" id="CHEBI:15378"/>
        <dbReference type="ChEBI" id="CHEBI:57453"/>
        <dbReference type="ChEBI" id="CHEBI:78530"/>
        <dbReference type="ChEBI" id="CHEBI:78844"/>
        <dbReference type="ChEBI" id="CHEBI:195366"/>
        <dbReference type="EC" id="2.1.2.9"/>
    </reaction>
</comment>
<feature type="domain" description="Formyl transferase N-terminal" evidence="9">
    <location>
        <begin position="1"/>
        <end position="179"/>
    </location>
</feature>
<evidence type="ECO:0000256" key="1">
    <source>
        <dbReference type="ARBA" id="ARBA00002606"/>
    </source>
</evidence>
<dbReference type="HAMAP" id="MF_00182">
    <property type="entry name" value="Formyl_trans"/>
    <property type="match status" value="1"/>
</dbReference>